<evidence type="ECO:0000313" key="2">
    <source>
        <dbReference type="EMBL" id="RRB12614.1"/>
    </source>
</evidence>
<dbReference type="Pfam" id="PF07995">
    <property type="entry name" value="GSDH"/>
    <property type="match status" value="1"/>
</dbReference>
<sequence length="386" mass="42526">MKQVFSLGNRKSIALGVLLLTASVFLMSHYPAKPKPGLAPTLKIDTVVSGLKMPWAMAFLPDGNLLVTERPGQLRLVKNGQLDPTPINGLPPILYKGQGGLLDINLHPNYKENGWIYISYSSPKADGEEGDGANTALLRARLKDHDLVDVKVLFKASPNVTGAPHFGGRIVFDKKGYVFLSLGERGQKERSQDLSTDQGKVVRLHDDGRIPKDNPFVGQANARPEIWSYGHRNPQGMTIHPTTGVIWEHEHGPQGGDEVNIVEKGKNYGWPLITFGIDYDNSIISKDTARAGMEQPVIYWRPSIAPCGMTFVTSPKFKEWNGDLLVGSMKFTYIKHCVVRGNKIVSQEIIADKIGRVRDLRQGPDGNIYVVLENSGKIVKMSPAAQ</sequence>
<dbReference type="InterPro" id="IPR012938">
    <property type="entry name" value="Glc/Sorbosone_DH"/>
</dbReference>
<reference evidence="2 3" key="1">
    <citation type="submission" date="2018-11" db="EMBL/GenBank/DDBJ databases">
        <authorList>
            <person name="Zhou Z."/>
            <person name="Wang G."/>
        </authorList>
    </citation>
    <scope>NUCLEOTIDE SEQUENCE [LARGE SCALE GENOMIC DNA]</scope>
    <source>
        <strain evidence="2 3">KCTC42998</strain>
    </source>
</reference>
<organism evidence="2 3">
    <name type="scientific">Larkinella knui</name>
    <dbReference type="NCBI Taxonomy" id="2025310"/>
    <lineage>
        <taxon>Bacteria</taxon>
        <taxon>Pseudomonadati</taxon>
        <taxon>Bacteroidota</taxon>
        <taxon>Cytophagia</taxon>
        <taxon>Cytophagales</taxon>
        <taxon>Spirosomataceae</taxon>
        <taxon>Larkinella</taxon>
    </lineage>
</organism>
<evidence type="ECO:0000313" key="3">
    <source>
        <dbReference type="Proteomes" id="UP000274271"/>
    </source>
</evidence>
<accession>A0A3P1CIA4</accession>
<dbReference type="EMBL" id="RQJP01000004">
    <property type="protein sequence ID" value="RRB12614.1"/>
    <property type="molecule type" value="Genomic_DNA"/>
</dbReference>
<dbReference type="Proteomes" id="UP000274271">
    <property type="component" value="Unassembled WGS sequence"/>
</dbReference>
<dbReference type="OrthoDB" id="9770043at2"/>
<name>A0A3P1CIA4_9BACT</name>
<dbReference type="InterPro" id="IPR011041">
    <property type="entry name" value="Quinoprot_gluc/sorb_DH_b-prop"/>
</dbReference>
<dbReference type="SUPFAM" id="SSF50952">
    <property type="entry name" value="Soluble quinoprotein glucose dehydrogenase"/>
    <property type="match status" value="1"/>
</dbReference>
<proteinExistence type="predicted"/>
<dbReference type="InterPro" id="IPR011042">
    <property type="entry name" value="6-blade_b-propeller_TolB-like"/>
</dbReference>
<dbReference type="RefSeq" id="WP_124908565.1">
    <property type="nucleotide sequence ID" value="NZ_RQJP01000004.1"/>
</dbReference>
<dbReference type="AlphaFoldDB" id="A0A3P1CIA4"/>
<keyword evidence="3" id="KW-1185">Reference proteome</keyword>
<evidence type="ECO:0000259" key="1">
    <source>
        <dbReference type="Pfam" id="PF07995"/>
    </source>
</evidence>
<dbReference type="PANTHER" id="PTHR19328">
    <property type="entry name" value="HEDGEHOG-INTERACTING PROTEIN"/>
    <property type="match status" value="1"/>
</dbReference>
<dbReference type="Gene3D" id="2.120.10.30">
    <property type="entry name" value="TolB, C-terminal domain"/>
    <property type="match status" value="1"/>
</dbReference>
<gene>
    <name evidence="2" type="ORF">EHT87_20710</name>
</gene>
<protein>
    <submittedName>
        <fullName evidence="2">PQQ-dependent sugar dehydrogenase</fullName>
    </submittedName>
</protein>
<dbReference type="PANTHER" id="PTHR19328:SF75">
    <property type="entry name" value="ALDOSE SUGAR DEHYDROGENASE YLII"/>
    <property type="match status" value="1"/>
</dbReference>
<comment type="caution">
    <text evidence="2">The sequence shown here is derived from an EMBL/GenBank/DDBJ whole genome shotgun (WGS) entry which is preliminary data.</text>
</comment>
<feature type="domain" description="Glucose/Sorbosone dehydrogenase" evidence="1">
    <location>
        <begin position="51"/>
        <end position="379"/>
    </location>
</feature>